<evidence type="ECO:0000313" key="6">
    <source>
        <dbReference type="Proteomes" id="UP001145021"/>
    </source>
</evidence>
<organism evidence="5 6">
    <name type="scientific">Coemansia asiatica</name>
    <dbReference type="NCBI Taxonomy" id="1052880"/>
    <lineage>
        <taxon>Eukaryota</taxon>
        <taxon>Fungi</taxon>
        <taxon>Fungi incertae sedis</taxon>
        <taxon>Zoopagomycota</taxon>
        <taxon>Kickxellomycotina</taxon>
        <taxon>Kickxellomycetes</taxon>
        <taxon>Kickxellales</taxon>
        <taxon>Kickxellaceae</taxon>
        <taxon>Coemansia</taxon>
    </lineage>
</organism>
<dbReference type="EMBL" id="JANBOH010000503">
    <property type="protein sequence ID" value="KAJ1642041.1"/>
    <property type="molecule type" value="Genomic_DNA"/>
</dbReference>
<feature type="coiled-coil region" evidence="3">
    <location>
        <begin position="7"/>
        <end position="41"/>
    </location>
</feature>
<evidence type="ECO:0000256" key="3">
    <source>
        <dbReference type="SAM" id="Coils"/>
    </source>
</evidence>
<accession>A0A9W7XG06</accession>
<name>A0A9W7XG06_9FUNG</name>
<dbReference type="Pfam" id="PF05964">
    <property type="entry name" value="FYRN"/>
    <property type="match status" value="1"/>
</dbReference>
<dbReference type="GO" id="GO:0005634">
    <property type="term" value="C:nucleus"/>
    <property type="evidence" value="ECO:0007669"/>
    <property type="project" value="UniProtKB-SubCell"/>
</dbReference>
<reference evidence="5" key="1">
    <citation type="submission" date="2022-07" db="EMBL/GenBank/DDBJ databases">
        <title>Phylogenomic reconstructions and comparative analyses of Kickxellomycotina fungi.</title>
        <authorList>
            <person name="Reynolds N.K."/>
            <person name="Stajich J.E."/>
            <person name="Barry K."/>
            <person name="Grigoriev I.V."/>
            <person name="Crous P."/>
            <person name="Smith M.E."/>
        </authorList>
    </citation>
    <scope>NUCLEOTIDE SEQUENCE</scope>
    <source>
        <strain evidence="5">NBRC 105413</strain>
    </source>
</reference>
<keyword evidence="6" id="KW-1185">Reference proteome</keyword>
<protein>
    <recommendedName>
        <fullName evidence="7">FYR N-terminal domain-containing protein</fullName>
    </recommendedName>
</protein>
<keyword evidence="3" id="KW-0175">Coiled coil</keyword>
<dbReference type="SMART" id="SM00541">
    <property type="entry name" value="FYRN"/>
    <property type="match status" value="1"/>
</dbReference>
<evidence type="ECO:0000256" key="2">
    <source>
        <dbReference type="ARBA" id="ARBA00023242"/>
    </source>
</evidence>
<feature type="compositionally biased region" description="Basic and acidic residues" evidence="4">
    <location>
        <begin position="119"/>
        <end position="135"/>
    </location>
</feature>
<keyword evidence="2" id="KW-0539">Nucleus</keyword>
<dbReference type="AlphaFoldDB" id="A0A9W7XG06"/>
<dbReference type="InterPro" id="IPR040092">
    <property type="entry name" value="TBRG1"/>
</dbReference>
<evidence type="ECO:0000256" key="1">
    <source>
        <dbReference type="ARBA" id="ARBA00004123"/>
    </source>
</evidence>
<dbReference type="PANTHER" id="PTHR22715">
    <property type="entry name" value="TRANSFORMING GROWTH FACTOR BETA REGULATED GENE 1"/>
    <property type="match status" value="1"/>
</dbReference>
<feature type="compositionally biased region" description="Acidic residues" evidence="4">
    <location>
        <begin position="76"/>
        <end position="86"/>
    </location>
</feature>
<dbReference type="PROSITE" id="PS51543">
    <property type="entry name" value="FYRC"/>
    <property type="match status" value="1"/>
</dbReference>
<comment type="subcellular location">
    <subcellularLocation>
        <location evidence="1">Nucleus</location>
    </subcellularLocation>
</comment>
<gene>
    <name evidence="5" type="ORF">LPJ64_006070</name>
</gene>
<dbReference type="InterPro" id="IPR003888">
    <property type="entry name" value="FYrich_N"/>
</dbReference>
<sequence>MSHRDLARDLTEKVNAALERREELLKSYQDIKDRLRLAQAENDHFLDMIAETFPEVHDDLSSSSDSADDLAAHSDNDDDDEKDDDGAPTLGRRPHKRPEMSPGVSSDTRVTKRRRRQGKRDDRSDPKPIEPVKRDASGNIVFPMVVGRGIDEIHILDLGRIIWTPDSYHTSRYIWPVGFKSTRMYPSMRDNSVRCLYTSEILDGGDMPVFQVTAEDMPGEPFRASSSSGVWKQILDILMASGLGVKTHASGPQMYGLSHLAVTKAIQELPDADKCKKYIMQRWLHPDASDNEVHHANGHTEP</sequence>
<dbReference type="Pfam" id="PF05965">
    <property type="entry name" value="FYRC"/>
    <property type="match status" value="1"/>
</dbReference>
<feature type="region of interest" description="Disordered" evidence="4">
    <location>
        <begin position="57"/>
        <end position="135"/>
    </location>
</feature>
<dbReference type="InterPro" id="IPR003889">
    <property type="entry name" value="FYrich_C"/>
</dbReference>
<evidence type="ECO:0008006" key="7">
    <source>
        <dbReference type="Google" id="ProtNLM"/>
    </source>
</evidence>
<dbReference type="Gene3D" id="3.30.160.360">
    <property type="match status" value="1"/>
</dbReference>
<evidence type="ECO:0000313" key="5">
    <source>
        <dbReference type="EMBL" id="KAJ1642041.1"/>
    </source>
</evidence>
<comment type="caution">
    <text evidence="5">The sequence shown here is derived from an EMBL/GenBank/DDBJ whole genome shotgun (WGS) entry which is preliminary data.</text>
</comment>
<dbReference type="PANTHER" id="PTHR22715:SF0">
    <property type="entry name" value="TRANSFORMING GROWTH FACTOR BETA REGULATOR 1"/>
    <property type="match status" value="1"/>
</dbReference>
<dbReference type="PROSITE" id="PS51542">
    <property type="entry name" value="FYRN"/>
    <property type="match status" value="1"/>
</dbReference>
<dbReference type="Proteomes" id="UP001145021">
    <property type="component" value="Unassembled WGS sequence"/>
</dbReference>
<dbReference type="SMART" id="SM00542">
    <property type="entry name" value="FYRC"/>
    <property type="match status" value="1"/>
</dbReference>
<evidence type="ECO:0000256" key="4">
    <source>
        <dbReference type="SAM" id="MobiDB-lite"/>
    </source>
</evidence>
<dbReference type="GO" id="GO:0051726">
    <property type="term" value="P:regulation of cell cycle"/>
    <property type="evidence" value="ECO:0007669"/>
    <property type="project" value="TreeGrafter"/>
</dbReference>
<proteinExistence type="predicted"/>